<dbReference type="Proteomes" id="UP000704611">
    <property type="component" value="Unassembled WGS sequence"/>
</dbReference>
<evidence type="ECO:0000313" key="2">
    <source>
        <dbReference type="Proteomes" id="UP000704611"/>
    </source>
</evidence>
<dbReference type="EMBL" id="JAHRID010000004">
    <property type="protein sequence ID" value="MBV2129536.1"/>
    <property type="molecule type" value="Genomic_DNA"/>
</dbReference>
<sequence>MSFIRLKDVLPVKSQLAGFFALLLLGCTPQTSQEGQQQLMQRADTESTAALQLARQRLANNELSDALRWFRQAATLGDAEALDHALQLQQRLDGRLATAKWLQQATDNNQIEPSLVTSSQRAALGLWQPATSVVTNSGYQAAAGCNLTIQPVASQQAGIVRWQHLRAAWSADTFLSQLPVCFNNLITVNAIELNCSEQPALRINCNYASLTDEVLGGAFSQLLIIAGEGLASYNNGIVQLPDTASLALLQHEFMHVLGFIDEYPLSKQAAETLCRPGTFVANLIFDNSAETIAAWHRHWLPANTTGKLKLNAVTTCQAAGRQAYRVVARVNPMELYQTAMPELYQQLMVRALARPETIMPVQYYFAYLARQQQAWQQWQTLMQLAADYGYHDAVNALQYL</sequence>
<organism evidence="1 2">
    <name type="scientific">Arsukibacterium indicum</name>
    <dbReference type="NCBI Taxonomy" id="2848612"/>
    <lineage>
        <taxon>Bacteria</taxon>
        <taxon>Pseudomonadati</taxon>
        <taxon>Pseudomonadota</taxon>
        <taxon>Gammaproteobacteria</taxon>
        <taxon>Chromatiales</taxon>
        <taxon>Chromatiaceae</taxon>
        <taxon>Arsukibacterium</taxon>
    </lineage>
</organism>
<gene>
    <name evidence="1" type="ORF">KQY15_10570</name>
</gene>
<proteinExistence type="predicted"/>
<name>A0ABS6MMI0_9GAMM</name>
<comment type="caution">
    <text evidence="1">The sequence shown here is derived from an EMBL/GenBank/DDBJ whole genome shotgun (WGS) entry which is preliminary data.</text>
</comment>
<protein>
    <submittedName>
        <fullName evidence="1">Uncharacterized protein</fullName>
    </submittedName>
</protein>
<dbReference type="RefSeq" id="WP_217669162.1">
    <property type="nucleotide sequence ID" value="NZ_JAHRID010000004.1"/>
</dbReference>
<reference evidence="1 2" key="1">
    <citation type="submission" date="2021-06" db="EMBL/GenBank/DDBJ databases">
        <title>Rheinheimera indica sp. nov., isolated from deep-sea sediment.</title>
        <authorList>
            <person name="Wang Z."/>
            <person name="Zhang X.-Y."/>
        </authorList>
    </citation>
    <scope>NUCLEOTIDE SEQUENCE [LARGE SCALE GENOMIC DNA]</scope>
    <source>
        <strain evidence="1 2">SM2107</strain>
    </source>
</reference>
<keyword evidence="2" id="KW-1185">Reference proteome</keyword>
<evidence type="ECO:0000313" key="1">
    <source>
        <dbReference type="EMBL" id="MBV2129536.1"/>
    </source>
</evidence>
<accession>A0ABS6MMI0</accession>
<dbReference type="PROSITE" id="PS51257">
    <property type="entry name" value="PROKAR_LIPOPROTEIN"/>
    <property type="match status" value="1"/>
</dbReference>